<dbReference type="InterPro" id="IPR021714">
    <property type="entry name" value="URB1_N"/>
</dbReference>
<dbReference type="PANTHER" id="PTHR13500:SF0">
    <property type="entry name" value="NUCLEOLAR PRE-RIBOSOMAL-ASSOCIATED PROTEIN 1"/>
    <property type="match status" value="1"/>
</dbReference>
<dbReference type="AlphaFoldDB" id="F6UVM5"/>
<accession>F6UVM5</accession>
<evidence type="ECO:0000313" key="3">
    <source>
        <dbReference type="Ensembl" id="ENSCINP00000026851.2"/>
    </source>
</evidence>
<name>F6UVM5_CIOIN</name>
<proteinExistence type="predicted"/>
<protein>
    <recommendedName>
        <fullName evidence="2">URB1 N-terminal domain-containing protein</fullName>
    </recommendedName>
</protein>
<feature type="region of interest" description="Disordered" evidence="1">
    <location>
        <begin position="1"/>
        <end position="41"/>
    </location>
</feature>
<reference evidence="3" key="3">
    <citation type="submission" date="2025-08" db="UniProtKB">
        <authorList>
            <consortium name="Ensembl"/>
        </authorList>
    </citation>
    <scope>IDENTIFICATION</scope>
</reference>
<evidence type="ECO:0000259" key="2">
    <source>
        <dbReference type="Pfam" id="PF11707"/>
    </source>
</evidence>
<evidence type="ECO:0000256" key="1">
    <source>
        <dbReference type="SAM" id="MobiDB-lite"/>
    </source>
</evidence>
<dbReference type="EMBL" id="EAAA01002264">
    <property type="status" value="NOT_ANNOTATED_CDS"/>
    <property type="molecule type" value="Genomic_DNA"/>
</dbReference>
<dbReference type="Proteomes" id="UP000008144">
    <property type="component" value="Chromosome 6"/>
</dbReference>
<feature type="compositionally biased region" description="Basic and acidic residues" evidence="1">
    <location>
        <begin position="26"/>
        <end position="41"/>
    </location>
</feature>
<dbReference type="STRING" id="7719.ENSCINP00000026851"/>
<reference evidence="4" key="1">
    <citation type="journal article" date="2002" name="Science">
        <title>The draft genome of Ciona intestinalis: insights into chordate and vertebrate origins.</title>
        <authorList>
            <person name="Dehal P."/>
            <person name="Satou Y."/>
            <person name="Campbell R.K."/>
            <person name="Chapman J."/>
            <person name="Degnan B."/>
            <person name="De Tomaso A."/>
            <person name="Davidson B."/>
            <person name="Di Gregorio A."/>
            <person name="Gelpke M."/>
            <person name="Goodstein D.M."/>
            <person name="Harafuji N."/>
            <person name="Hastings K.E."/>
            <person name="Ho I."/>
            <person name="Hotta K."/>
            <person name="Huang W."/>
            <person name="Kawashima T."/>
            <person name="Lemaire P."/>
            <person name="Martinez D."/>
            <person name="Meinertzhagen I.A."/>
            <person name="Necula S."/>
            <person name="Nonaka M."/>
            <person name="Putnam N."/>
            <person name="Rash S."/>
            <person name="Saiga H."/>
            <person name="Satake M."/>
            <person name="Terry A."/>
            <person name="Yamada L."/>
            <person name="Wang H.G."/>
            <person name="Awazu S."/>
            <person name="Azumi K."/>
            <person name="Boore J."/>
            <person name="Branno M."/>
            <person name="Chin-Bow S."/>
            <person name="DeSantis R."/>
            <person name="Doyle S."/>
            <person name="Francino P."/>
            <person name="Keys D.N."/>
            <person name="Haga S."/>
            <person name="Hayashi H."/>
            <person name="Hino K."/>
            <person name="Imai K.S."/>
            <person name="Inaba K."/>
            <person name="Kano S."/>
            <person name="Kobayashi K."/>
            <person name="Kobayashi M."/>
            <person name="Lee B.I."/>
            <person name="Makabe K.W."/>
            <person name="Manohar C."/>
            <person name="Matassi G."/>
            <person name="Medina M."/>
            <person name="Mochizuki Y."/>
            <person name="Mount S."/>
            <person name="Morishita T."/>
            <person name="Miura S."/>
            <person name="Nakayama A."/>
            <person name="Nishizaka S."/>
            <person name="Nomoto H."/>
            <person name="Ohta F."/>
            <person name="Oishi K."/>
            <person name="Rigoutsos I."/>
            <person name="Sano M."/>
            <person name="Sasaki A."/>
            <person name="Sasakura Y."/>
            <person name="Shoguchi E."/>
            <person name="Shin-i T."/>
            <person name="Spagnuolo A."/>
            <person name="Stainier D."/>
            <person name="Suzuki M.M."/>
            <person name="Tassy O."/>
            <person name="Takatori N."/>
            <person name="Tokuoka M."/>
            <person name="Yagi K."/>
            <person name="Yoshizaki F."/>
            <person name="Wada S."/>
            <person name="Zhang C."/>
            <person name="Hyatt P.D."/>
            <person name="Larimer F."/>
            <person name="Detter C."/>
            <person name="Doggett N."/>
            <person name="Glavina T."/>
            <person name="Hawkins T."/>
            <person name="Richardson P."/>
            <person name="Lucas S."/>
            <person name="Kohara Y."/>
            <person name="Levine M."/>
            <person name="Satoh N."/>
            <person name="Rokhsar D.S."/>
        </authorList>
    </citation>
    <scope>NUCLEOTIDE SEQUENCE [LARGE SCALE GENOMIC DNA]</scope>
</reference>
<feature type="domain" description="URB1 N-terminal" evidence="2">
    <location>
        <begin position="94"/>
        <end position="410"/>
    </location>
</feature>
<dbReference type="PANTHER" id="PTHR13500">
    <property type="entry name" value="NUCLEOLAR PRERIBOSOMAL-ASSOCIATED PROTEIN 1"/>
    <property type="match status" value="1"/>
</dbReference>
<dbReference type="GeneTree" id="ENSGT00390000014210"/>
<dbReference type="HOGENOM" id="CLU_472196_0_0_1"/>
<reference evidence="3" key="2">
    <citation type="journal article" date="2008" name="Genome Biol.">
        <title>Improved genome assembly and evidence-based global gene model set for the chordate Ciona intestinalis: new insight into intron and operon populations.</title>
        <authorList>
            <person name="Satou Y."/>
            <person name="Mineta K."/>
            <person name="Ogasawara M."/>
            <person name="Sasakura Y."/>
            <person name="Shoguchi E."/>
            <person name="Ueno K."/>
            <person name="Yamada L."/>
            <person name="Matsumoto J."/>
            <person name="Wasserscheid J."/>
            <person name="Dewar K."/>
            <person name="Wiley G.B."/>
            <person name="Macmil S.L."/>
            <person name="Roe B.A."/>
            <person name="Zeller R.W."/>
            <person name="Hastings K.E."/>
            <person name="Lemaire P."/>
            <person name="Lindquist E."/>
            <person name="Endo T."/>
            <person name="Hotta K."/>
            <person name="Inaba K."/>
        </authorList>
    </citation>
    <scope>NUCLEOTIDE SEQUENCE [LARGE SCALE GENOMIC DNA]</scope>
    <source>
        <strain evidence="3">wild type</strain>
    </source>
</reference>
<evidence type="ECO:0000313" key="4">
    <source>
        <dbReference type="Proteomes" id="UP000008144"/>
    </source>
</evidence>
<dbReference type="InParanoid" id="F6UVM5"/>
<organism evidence="3 4">
    <name type="scientific">Ciona intestinalis</name>
    <name type="common">Transparent sea squirt</name>
    <name type="synonym">Ascidia intestinalis</name>
    <dbReference type="NCBI Taxonomy" id="7719"/>
    <lineage>
        <taxon>Eukaryota</taxon>
        <taxon>Metazoa</taxon>
        <taxon>Chordata</taxon>
        <taxon>Tunicata</taxon>
        <taxon>Ascidiacea</taxon>
        <taxon>Phlebobranchia</taxon>
        <taxon>Cionidae</taxon>
        <taxon>Ciona</taxon>
    </lineage>
</organism>
<keyword evidence="4" id="KW-1185">Reference proteome</keyword>
<dbReference type="Pfam" id="PF11707">
    <property type="entry name" value="Npa1"/>
    <property type="match status" value="1"/>
</dbReference>
<sequence length="578" mass="65192">MAGKRKTQTAGDLPEKKSKKSKKNKQKNEAKENEPAKASKPEDNFTSIEFCKMLQDKVLVTKGLQKFCQACKQHKEYSLNHDIIKAYISVSPECYEVFKIIETGKTSPMVTSLVFEVFVNVLLRTAGDLSPTFGSVGTTICRRILQGHTRELYGTLSTKNPPKFRAPALRVLTAMVMQGAECAADVASNFDLSGNITLLSKTRKDDSKNKLKPESNIRLCFIRFVLSFFMTGDQKTIRQVLEARGFVDSVFRGLPEDSASVIQLFLTTLLENVVKNKAVPKTNKVKLLASHGVLTSVAKLFQWNGIMDVKVDEEDRNSFVRNLAYEFLYQSCCPFKHGINFYDREYGTSGRSSNHVLHKFLVDLKVTGSNDQAHTLVVEILRSCPDLLSTYLMSADLSFDPRPTKKWYDNIALVERIYEAQPKVPPPVTDAAKLRSTSTLQKFSTEKLVAMTTQGILPVCFKRSTLKSAIQHTETDVQKHGLKILLSSLLRLQNTLSYITENSNWIKSVYSQSDRDQFKLELLEAITKQLPDIGSITSTWQQSLKNETLTDVQGKLLHVLSMYQQNLPTTFEHCSFDF</sequence>
<dbReference type="Ensembl" id="ENSCINT00000027097.2">
    <property type="protein sequence ID" value="ENSCINP00000026851.2"/>
    <property type="gene ID" value="ENSCING00000014981.2"/>
</dbReference>
<reference evidence="3" key="4">
    <citation type="submission" date="2025-09" db="UniProtKB">
        <authorList>
            <consortium name="Ensembl"/>
        </authorList>
    </citation>
    <scope>IDENTIFICATION</scope>
</reference>
<dbReference type="InterPro" id="IPR039844">
    <property type="entry name" value="URB1"/>
</dbReference>